<accession>A0A3M0GF82</accession>
<dbReference type="EMBL" id="REGC01000002">
    <property type="protein sequence ID" value="RMB63751.1"/>
    <property type="molecule type" value="Genomic_DNA"/>
</dbReference>
<comment type="caution">
    <text evidence="1">The sequence shown here is derived from an EMBL/GenBank/DDBJ whole genome shotgun (WGS) entry which is preliminary data.</text>
</comment>
<evidence type="ECO:0000313" key="2">
    <source>
        <dbReference type="Proteomes" id="UP000270649"/>
    </source>
</evidence>
<proteinExistence type="predicted"/>
<reference evidence="1 2" key="1">
    <citation type="submission" date="2018-10" db="EMBL/GenBank/DDBJ databases">
        <title>Corynebacterium macginleyi genome sequencing and assembly of the type strain and two clinical samples.</title>
        <authorList>
            <person name="Bernier A.-M."/>
            <person name="Bernard K."/>
        </authorList>
    </citation>
    <scope>NUCLEOTIDE SEQUENCE [LARGE SCALE GENOMIC DNA]</scope>
    <source>
        <strain evidence="1 2">NML 120205</strain>
    </source>
</reference>
<dbReference type="Proteomes" id="UP000270649">
    <property type="component" value="Unassembled WGS sequence"/>
</dbReference>
<organism evidence="1 2">
    <name type="scientific">Corynebacterium macginleyi</name>
    <dbReference type="NCBI Taxonomy" id="38290"/>
    <lineage>
        <taxon>Bacteria</taxon>
        <taxon>Bacillati</taxon>
        <taxon>Actinomycetota</taxon>
        <taxon>Actinomycetes</taxon>
        <taxon>Mycobacteriales</taxon>
        <taxon>Corynebacteriaceae</taxon>
        <taxon>Corynebacterium</taxon>
    </lineage>
</organism>
<evidence type="ECO:0000313" key="1">
    <source>
        <dbReference type="EMBL" id="RMB63751.1"/>
    </source>
</evidence>
<dbReference type="AlphaFoldDB" id="A0A3M0GF82"/>
<protein>
    <submittedName>
        <fullName evidence="1">Uncharacterized protein</fullName>
    </submittedName>
</protein>
<gene>
    <name evidence="1" type="ORF">D9543_02870</name>
</gene>
<name>A0A3M0GF82_9CORY</name>
<sequence>MLAHPDNLENCWNALDAAWRRSLLIPGIPRARSSRWALSGTRIGAQATFLESLTADGKLSLVRPLLLDYARFVAEKAEGTNRLPAGSLEILRALHKLAPNVPTKELSISDFTSVRAIADRPGAARTVTLVRSKA</sequence>